<feature type="domain" description="Dynein heavy chain hydrolytic ATP-binding dynein motor region" evidence="16">
    <location>
        <begin position="1248"/>
        <end position="1300"/>
    </location>
</feature>
<evidence type="ECO:0000256" key="7">
    <source>
        <dbReference type="ARBA" id="ARBA00023017"/>
    </source>
</evidence>
<keyword evidence="10" id="KW-0505">Motor protein</keyword>
<dbReference type="InterPro" id="IPR013602">
    <property type="entry name" value="Dynein_heavy_linker"/>
</dbReference>
<evidence type="ECO:0000256" key="11">
    <source>
        <dbReference type="ARBA" id="ARBA00023212"/>
    </source>
</evidence>
<dbReference type="Gene3D" id="3.20.180.20">
    <property type="entry name" value="Dynein heavy chain, N-terminal domain 2"/>
    <property type="match status" value="1"/>
</dbReference>
<organism evidence="17">
    <name type="scientific">Tetraodon nigroviridis</name>
    <name type="common">Spotted green pufferfish</name>
    <name type="synonym">Chelonodon nigroviridis</name>
    <dbReference type="NCBI Taxonomy" id="99883"/>
    <lineage>
        <taxon>Eukaryota</taxon>
        <taxon>Metazoa</taxon>
        <taxon>Chordata</taxon>
        <taxon>Craniata</taxon>
        <taxon>Vertebrata</taxon>
        <taxon>Euteleostomi</taxon>
        <taxon>Actinopterygii</taxon>
        <taxon>Neopterygii</taxon>
        <taxon>Teleostei</taxon>
        <taxon>Neoteleostei</taxon>
        <taxon>Acanthomorphata</taxon>
        <taxon>Eupercaria</taxon>
        <taxon>Tetraodontiformes</taxon>
        <taxon>Tetradontoidea</taxon>
        <taxon>Tetraodontidae</taxon>
        <taxon>Tetraodon</taxon>
    </lineage>
</organism>
<keyword evidence="12" id="KW-0966">Cell projection</keyword>
<evidence type="ECO:0000259" key="16">
    <source>
        <dbReference type="Pfam" id="PF12774"/>
    </source>
</evidence>
<dbReference type="PANTHER" id="PTHR46532:SF11">
    <property type="entry name" value="DYNEIN AXONEMAL HEAVY CHAIN 12"/>
    <property type="match status" value="1"/>
</dbReference>
<feature type="non-terminal residue" evidence="17">
    <location>
        <position position="1301"/>
    </location>
</feature>
<feature type="domain" description="Dynein heavy chain tail" evidence="14">
    <location>
        <begin position="2"/>
        <end position="349"/>
    </location>
</feature>
<dbReference type="Pfam" id="PF12774">
    <property type="entry name" value="AAA_6"/>
    <property type="match status" value="1"/>
</dbReference>
<feature type="coiled-coil region" evidence="13">
    <location>
        <begin position="51"/>
        <end position="78"/>
    </location>
</feature>
<evidence type="ECO:0000256" key="1">
    <source>
        <dbReference type="ARBA" id="ARBA00004430"/>
    </source>
</evidence>
<keyword evidence="6" id="KW-0067">ATP-binding</keyword>
<keyword evidence="2" id="KW-0963">Cytoplasm</keyword>
<dbReference type="EMBL" id="CAAE01011902">
    <property type="protein sequence ID" value="CAF94150.1"/>
    <property type="molecule type" value="Genomic_DNA"/>
</dbReference>
<dbReference type="InterPro" id="IPR042222">
    <property type="entry name" value="Dynein_2_N"/>
</dbReference>
<dbReference type="Pfam" id="PF08393">
    <property type="entry name" value="DHC_N2"/>
    <property type="match status" value="1"/>
</dbReference>
<dbReference type="FunFam" id="1.10.287.2620:FF:000004">
    <property type="entry name" value="Dynein axonemal heavy chain 17"/>
    <property type="match status" value="1"/>
</dbReference>
<keyword evidence="9" id="KW-0969">Cilium</keyword>
<dbReference type="InterPro" id="IPR013594">
    <property type="entry name" value="Dynein_heavy_tail"/>
</dbReference>
<proteinExistence type="predicted"/>
<reference evidence="17" key="2">
    <citation type="submission" date="2004-02" db="EMBL/GenBank/DDBJ databases">
        <authorList>
            <consortium name="Genoscope"/>
            <consortium name="Whitehead Institute Centre for Genome Research"/>
        </authorList>
    </citation>
    <scope>NUCLEOTIDE SEQUENCE</scope>
</reference>
<accession>Q4SYY2</accession>
<keyword evidence="3" id="KW-0493">Microtubule</keyword>
<evidence type="ECO:0000259" key="15">
    <source>
        <dbReference type="Pfam" id="PF08393"/>
    </source>
</evidence>
<evidence type="ECO:0000256" key="9">
    <source>
        <dbReference type="ARBA" id="ARBA00023069"/>
    </source>
</evidence>
<keyword evidence="8 13" id="KW-0175">Coiled coil</keyword>
<dbReference type="InterPro" id="IPR042228">
    <property type="entry name" value="Dynein_linker_3"/>
</dbReference>
<dbReference type="GO" id="GO:0005858">
    <property type="term" value="C:axonemal dynein complex"/>
    <property type="evidence" value="ECO:0007669"/>
    <property type="project" value="TreeGrafter"/>
</dbReference>
<feature type="non-terminal residue" evidence="17">
    <location>
        <position position="1"/>
    </location>
</feature>
<evidence type="ECO:0000259" key="14">
    <source>
        <dbReference type="Pfam" id="PF08385"/>
    </source>
</evidence>
<dbReference type="GO" id="GO:0051959">
    <property type="term" value="F:dynein light intermediate chain binding"/>
    <property type="evidence" value="ECO:0007669"/>
    <property type="project" value="InterPro"/>
</dbReference>
<evidence type="ECO:0000256" key="12">
    <source>
        <dbReference type="ARBA" id="ARBA00023273"/>
    </source>
</evidence>
<evidence type="ECO:0000256" key="10">
    <source>
        <dbReference type="ARBA" id="ARBA00023175"/>
    </source>
</evidence>
<evidence type="ECO:0000256" key="4">
    <source>
        <dbReference type="ARBA" id="ARBA00022737"/>
    </source>
</evidence>
<dbReference type="PANTHER" id="PTHR46532">
    <property type="entry name" value="MALE FERTILITY FACTOR KL5"/>
    <property type="match status" value="1"/>
</dbReference>
<dbReference type="Gene3D" id="1.10.287.2620">
    <property type="match status" value="1"/>
</dbReference>
<dbReference type="Gene3D" id="3.40.50.300">
    <property type="entry name" value="P-loop containing nucleotide triphosphate hydrolases"/>
    <property type="match status" value="1"/>
</dbReference>
<dbReference type="KEGG" id="tng:GSTEN00010105G001"/>
<dbReference type="FunFam" id="3.20.180.20:FF:000001">
    <property type="entry name" value="Dynein axonemal heavy chain 5"/>
    <property type="match status" value="1"/>
</dbReference>
<keyword evidence="11" id="KW-0206">Cytoskeleton</keyword>
<dbReference type="GO" id="GO:0005524">
    <property type="term" value="F:ATP binding"/>
    <property type="evidence" value="ECO:0007669"/>
    <property type="project" value="UniProtKB-KW"/>
</dbReference>
<evidence type="ECO:0000256" key="8">
    <source>
        <dbReference type="ARBA" id="ARBA00023054"/>
    </source>
</evidence>
<evidence type="ECO:0000313" key="17">
    <source>
        <dbReference type="EMBL" id="CAF94150.1"/>
    </source>
</evidence>
<dbReference type="InterPro" id="IPR035699">
    <property type="entry name" value="AAA_6"/>
</dbReference>
<dbReference type="InterPro" id="IPR027417">
    <property type="entry name" value="P-loop_NTPase"/>
</dbReference>
<dbReference type="GO" id="GO:0045505">
    <property type="term" value="F:dynein intermediate chain binding"/>
    <property type="evidence" value="ECO:0007669"/>
    <property type="project" value="InterPro"/>
</dbReference>
<evidence type="ECO:0000256" key="6">
    <source>
        <dbReference type="ARBA" id="ARBA00022840"/>
    </source>
</evidence>
<reference evidence="17" key="1">
    <citation type="journal article" date="2004" name="Nature">
        <title>Genome duplication in the teleost fish Tetraodon nigroviridis reveals the early vertebrate proto-karyotype.</title>
        <authorList>
            <person name="Jaillon O."/>
            <person name="Aury J.-M."/>
            <person name="Brunet F."/>
            <person name="Petit J.-L."/>
            <person name="Stange-Thomann N."/>
            <person name="Mauceli E."/>
            <person name="Bouneau L."/>
            <person name="Fischer C."/>
            <person name="Ozouf-Costaz C."/>
            <person name="Bernot A."/>
            <person name="Nicaud S."/>
            <person name="Jaffe D."/>
            <person name="Fisher S."/>
            <person name="Lutfalla G."/>
            <person name="Dossat C."/>
            <person name="Segurens B."/>
            <person name="Dasilva C."/>
            <person name="Salanoubat M."/>
            <person name="Levy M."/>
            <person name="Boudet N."/>
            <person name="Castellano S."/>
            <person name="Anthouard V."/>
            <person name="Jubin C."/>
            <person name="Castelli V."/>
            <person name="Katinka M."/>
            <person name="Vacherie B."/>
            <person name="Biemont C."/>
            <person name="Skalli Z."/>
            <person name="Cattolico L."/>
            <person name="Poulain J."/>
            <person name="De Berardinis V."/>
            <person name="Cruaud C."/>
            <person name="Duprat S."/>
            <person name="Brottier P."/>
            <person name="Coutanceau J.-P."/>
            <person name="Gouzy J."/>
            <person name="Parra G."/>
            <person name="Lardier G."/>
            <person name="Chapple C."/>
            <person name="McKernan K.J."/>
            <person name="McEwan P."/>
            <person name="Bosak S."/>
            <person name="Kellis M."/>
            <person name="Volff J.-N."/>
            <person name="Guigo R."/>
            <person name="Zody M.C."/>
            <person name="Mesirov J."/>
            <person name="Lindblad-Toh K."/>
            <person name="Birren B."/>
            <person name="Nusbaum C."/>
            <person name="Kahn D."/>
            <person name="Robinson-Rechavi M."/>
            <person name="Laudet V."/>
            <person name="Schachter V."/>
            <person name="Quetier F."/>
            <person name="Saurin W."/>
            <person name="Scarpelli C."/>
            <person name="Wincker P."/>
            <person name="Lander E.S."/>
            <person name="Weissenbach J."/>
            <person name="Roest Crollius H."/>
        </authorList>
    </citation>
    <scope>NUCLEOTIDE SEQUENCE [LARGE SCALE GENOMIC DNA]</scope>
</reference>
<name>Q4SYY2_TETNG</name>
<evidence type="ECO:0000256" key="5">
    <source>
        <dbReference type="ARBA" id="ARBA00022741"/>
    </source>
</evidence>
<keyword evidence="7" id="KW-0243">Dynein</keyword>
<sequence>ILQDVLLIAMDMMKLEKLELGGLRGRALNLHIQQLHQQFMDAYKVFTEKPNDCLDLNNKQYEDDLKEFKCKVDDTERQLGTVFCQAFEDAAGLEHAFKVLDMFGSLLERPLVAAYAMTQYPCLVTMFDEELDCCMLIYDTHLQTSQELVMVINSLCSALVNKNMPAVAGGLRWAQELQQRIQTPFSKFRHLSYPCLETSMATRVLKKYEMMMQRLDRYCTDLYTSWTESVCETSQYNLSLPLISRDSVTGLISVNFNQQLTSVLREVKYLEFRQTEAIPETALHIYAAREQLWQYVTNLEMAVGKYNKVMDSVLDVEKPLVQGQIRDIDVLLKKAEESLKWNSKGIWPYIQEVRDSVCDLESRLQRTKNNVEEMQNCMSSWSTPVFDRKDGKKDALLSLEDRDERLDRFYTLIRSSGEKIHFLLERNLQLFGAERDSEEWKTYMEYVDDMVIDGLFKSIECSLRFFLDNTDQRPSVAPLFEAQLDLKVPDLVFTPPLDIRVGDSFFELVESLINDVFRISSLVPRVAQHGTFSHYQVDMEDMTDLADMRLLLMGRVKEVMTACCQFRNSLESYSYLYVDDRKEFMRHFLLYGQSSQVTGGNSDDSMSESPPTLDNFREQVDHYEKIYEKIQGLEPVRVFLGWMRVDGRAMKSALLHIIKKWSFMFKQHLIDHVTNSLSDLEKFISVVETGLSQKVEEGDYTGLVEVMGHLLAVKERQDTTDAMFEPLQNTIALLKVYEQELPDVVYKQLEELPEKWNSVRKQAAVVKQKVAPLQATEVVSLRRKCAAFDVEQHAFREHFCKYGPFRFDSKSPHQMLDEFHQQIQEREAVMASLVESASLFEVSVSEYKQLRQCRREVVLLKELWDIITMVESSMAAWNTVPWREINVEDMELQCKRFAKDIRVLDKEVRLWEAFTGLDNRVKNLLTSLRAVTELQNPAIRDRHWHQLMAATGVRFTMDKETSLADLLQLNLHCFEEEVRGIVDKAVKEMGMEKVLSERNDCLYRFPTGRQFQYEPHHRTQVPLLCMDEELIEILEDNQVQLQNLMSSKYLAHFLDEVFSWQNKLLSLCEKALTEYLDTKRLAFPRFYFISSADLLDILSNGTNPHQIQKHLSKLFDNMDKMRFETDGEGNPTKTGLGMYSKEEEYVPFNQRCECTGKVEVWLNRLLDTVRSTVRHEMTEAVLAYEDKPREQWLFDYPAQVALTCTQIWWTSDIDIAFARMEEGYDNALKEYHRKQVSQLNVLISMLIGCYITLTQSLHLTMSGAPAGPAGTGKTETTKDLGRALGIMVYVFNCSEQMDYKV</sequence>
<dbReference type="OrthoDB" id="10251809at2759"/>
<feature type="domain" description="Dynein heavy chain linker" evidence="15">
    <location>
        <begin position="850"/>
        <end position="1065"/>
    </location>
</feature>
<comment type="subcellular location">
    <subcellularLocation>
        <location evidence="1">Cytoplasm</location>
        <location evidence="1">Cytoskeleton</location>
        <location evidence="1">Cilium axoneme</location>
    </subcellularLocation>
</comment>
<evidence type="ECO:0000256" key="3">
    <source>
        <dbReference type="ARBA" id="ARBA00022701"/>
    </source>
</evidence>
<dbReference type="Gene3D" id="1.20.140.100">
    <property type="entry name" value="Dynein heavy chain, N-terminal domain 2"/>
    <property type="match status" value="1"/>
</dbReference>
<evidence type="ECO:0000256" key="13">
    <source>
        <dbReference type="SAM" id="Coils"/>
    </source>
</evidence>
<dbReference type="Pfam" id="PF08385">
    <property type="entry name" value="DHC_N1"/>
    <property type="match status" value="1"/>
</dbReference>
<evidence type="ECO:0000256" key="2">
    <source>
        <dbReference type="ARBA" id="ARBA00022490"/>
    </source>
</evidence>
<dbReference type="GO" id="GO:0007018">
    <property type="term" value="P:microtubule-based movement"/>
    <property type="evidence" value="ECO:0007669"/>
    <property type="project" value="InterPro"/>
</dbReference>
<dbReference type="GO" id="GO:0005874">
    <property type="term" value="C:microtubule"/>
    <property type="evidence" value="ECO:0007669"/>
    <property type="project" value="UniProtKB-KW"/>
</dbReference>
<keyword evidence="5" id="KW-0547">Nucleotide-binding</keyword>
<protein>
    <submittedName>
        <fullName evidence="17">(spotted green pufferfish) hypothetical protein</fullName>
    </submittedName>
</protein>
<comment type="caution">
    <text evidence="17">The sequence shown here is derived from an EMBL/GenBank/DDBJ whole genome shotgun (WGS) entry which is preliminary data.</text>
</comment>
<dbReference type="SUPFAM" id="SSF52540">
    <property type="entry name" value="P-loop containing nucleoside triphosphate hydrolases"/>
    <property type="match status" value="1"/>
</dbReference>
<keyword evidence="4" id="KW-0677">Repeat</keyword>
<dbReference type="InterPro" id="IPR026983">
    <property type="entry name" value="DHC"/>
</dbReference>
<gene>
    <name evidence="17" type="ORF">GSTENG00010105001</name>
</gene>